<proteinExistence type="predicted"/>
<keyword evidence="1" id="KW-0812">Transmembrane</keyword>
<dbReference type="Pfam" id="PF16357">
    <property type="entry name" value="PepSY_TM_like_2"/>
    <property type="match status" value="1"/>
</dbReference>
<evidence type="ECO:0000256" key="1">
    <source>
        <dbReference type="SAM" id="Phobius"/>
    </source>
</evidence>
<dbReference type="InterPro" id="IPR032307">
    <property type="entry name" value="PepSY_TM-like_2"/>
</dbReference>
<keyword evidence="1" id="KW-1133">Transmembrane helix</keyword>
<feature type="transmembrane region" description="Helical" evidence="1">
    <location>
        <begin position="147"/>
        <end position="168"/>
    </location>
</feature>
<keyword evidence="3" id="KW-1185">Reference proteome</keyword>
<gene>
    <name evidence="2" type="ORF">EOJ36_03520</name>
</gene>
<dbReference type="Proteomes" id="UP000282832">
    <property type="component" value="Unassembled WGS sequence"/>
</dbReference>
<comment type="caution">
    <text evidence="2">The sequence shown here is derived from an EMBL/GenBank/DDBJ whole genome shotgun (WGS) entry which is preliminary data.</text>
</comment>
<reference evidence="2 3" key="1">
    <citation type="submission" date="2019-01" db="EMBL/GenBank/DDBJ databases">
        <authorList>
            <person name="Chen W.-M."/>
        </authorList>
    </citation>
    <scope>NUCLEOTIDE SEQUENCE [LARGE SCALE GENOMIC DNA]</scope>
    <source>
        <strain evidence="2 3">FSY-15</strain>
    </source>
</reference>
<dbReference type="RefSeq" id="WP_127802628.1">
    <property type="nucleotide sequence ID" value="NZ_SACY01000001.1"/>
</dbReference>
<dbReference type="EMBL" id="SACY01000001">
    <property type="protein sequence ID" value="RVU27077.1"/>
    <property type="molecule type" value="Genomic_DNA"/>
</dbReference>
<feature type="transmembrane region" description="Helical" evidence="1">
    <location>
        <begin position="12"/>
        <end position="36"/>
    </location>
</feature>
<evidence type="ECO:0000313" key="2">
    <source>
        <dbReference type="EMBL" id="RVU27077.1"/>
    </source>
</evidence>
<protein>
    <submittedName>
        <fullName evidence="2">Peptidase</fullName>
    </submittedName>
</protein>
<feature type="transmembrane region" description="Helical" evidence="1">
    <location>
        <begin position="175"/>
        <end position="191"/>
    </location>
</feature>
<accession>A0A437PXV3</accession>
<evidence type="ECO:0000313" key="3">
    <source>
        <dbReference type="Proteomes" id="UP000282832"/>
    </source>
</evidence>
<organism evidence="2 3">
    <name type="scientific">Sandaracinomonas limnophila</name>
    <dbReference type="NCBI Taxonomy" id="1862386"/>
    <lineage>
        <taxon>Bacteria</taxon>
        <taxon>Pseudomonadati</taxon>
        <taxon>Bacteroidota</taxon>
        <taxon>Cytophagia</taxon>
        <taxon>Cytophagales</taxon>
        <taxon>Flectobacillaceae</taxon>
        <taxon>Sandaracinomonas</taxon>
    </lineage>
</organism>
<dbReference type="OrthoDB" id="27171at2"/>
<dbReference type="PANTHER" id="PTHR40115:SF1">
    <property type="entry name" value="INNER MEMBRANE PROTEIN WITH PEPSY TM HELIX"/>
    <property type="match status" value="1"/>
</dbReference>
<dbReference type="AlphaFoldDB" id="A0A437PXV3"/>
<sequence>MKLKTKLASWSRWIHIYLSMFSFIVVLFFSVTGLTLNHLEWFPEKEVITELKGNIASNWVNISDTSKIDKLKIVEFLREKNKVKGLVNDFRIDDSEISISFQGPGYAADAYIDRLTGKYELTTNEMGAIALLNDLHKGRDTTQSWKWVIDLSAIFLIVISLSGLILLLFLKKKRLMGLILLLIGGIILYFFI</sequence>
<name>A0A437PXV3_9BACT</name>
<dbReference type="PANTHER" id="PTHR40115">
    <property type="entry name" value="INNER MEMBRANE PROTEIN WITH PEPSY TM HELIX"/>
    <property type="match status" value="1"/>
</dbReference>
<keyword evidence="1" id="KW-0472">Membrane</keyword>